<keyword evidence="1" id="KW-0418">Kinase</keyword>
<proteinExistence type="predicted"/>
<dbReference type="Pfam" id="PF13671">
    <property type="entry name" value="AAA_33"/>
    <property type="match status" value="1"/>
</dbReference>
<dbReference type="GO" id="GO:0016301">
    <property type="term" value="F:kinase activity"/>
    <property type="evidence" value="ECO:0007669"/>
    <property type="project" value="UniProtKB-KW"/>
</dbReference>
<sequence length="150" mass="16965">MTGVLIIVCGLPGSGKTTTAKQLAAQRGGLRLGPDDWMTMLGVNLWDSGMRDRVEALQWSVAREILAHGGTVILEWGTWARSERDTLREQARGLGAAVHLLHLDAPDDELWRRIRARDAEDPPIRRADLDQWRRLFQPPDEQELSLYDPF</sequence>
<dbReference type="SUPFAM" id="SSF52540">
    <property type="entry name" value="P-loop containing nucleoside triphosphate hydrolases"/>
    <property type="match status" value="1"/>
</dbReference>
<accession>A0A1I2G9P5</accession>
<gene>
    <name evidence="1" type="ORF">SAMN05421541_106331</name>
</gene>
<keyword evidence="1" id="KW-0808">Transferase</keyword>
<dbReference type="InterPro" id="IPR027417">
    <property type="entry name" value="P-loop_NTPase"/>
</dbReference>
<dbReference type="EMBL" id="FONV01000006">
    <property type="protein sequence ID" value="SFF13918.1"/>
    <property type="molecule type" value="Genomic_DNA"/>
</dbReference>
<dbReference type="Gene3D" id="3.40.50.300">
    <property type="entry name" value="P-loop containing nucleotide triphosphate hydrolases"/>
    <property type="match status" value="1"/>
</dbReference>
<protein>
    <submittedName>
        <fullName evidence="1">Predicted kinase</fullName>
    </submittedName>
</protein>
<dbReference type="Proteomes" id="UP000199645">
    <property type="component" value="Unassembled WGS sequence"/>
</dbReference>
<evidence type="ECO:0000313" key="2">
    <source>
        <dbReference type="Proteomes" id="UP000199645"/>
    </source>
</evidence>
<name>A0A1I2G9P5_9ACTN</name>
<dbReference type="RefSeq" id="WP_203779234.1">
    <property type="nucleotide sequence ID" value="NZ_BOMT01000024.1"/>
</dbReference>
<evidence type="ECO:0000313" key="1">
    <source>
        <dbReference type="EMBL" id="SFF13918.1"/>
    </source>
</evidence>
<dbReference type="STRING" id="35752.SAMN05421541_106331"/>
<organism evidence="1 2">
    <name type="scientific">Actinoplanes philippinensis</name>
    <dbReference type="NCBI Taxonomy" id="35752"/>
    <lineage>
        <taxon>Bacteria</taxon>
        <taxon>Bacillati</taxon>
        <taxon>Actinomycetota</taxon>
        <taxon>Actinomycetes</taxon>
        <taxon>Micromonosporales</taxon>
        <taxon>Micromonosporaceae</taxon>
        <taxon>Actinoplanes</taxon>
    </lineage>
</organism>
<dbReference type="AlphaFoldDB" id="A0A1I2G9P5"/>
<keyword evidence="2" id="KW-1185">Reference proteome</keyword>
<reference evidence="1 2" key="1">
    <citation type="submission" date="2016-10" db="EMBL/GenBank/DDBJ databases">
        <authorList>
            <person name="de Groot N.N."/>
        </authorList>
    </citation>
    <scope>NUCLEOTIDE SEQUENCE [LARGE SCALE GENOMIC DNA]</scope>
    <source>
        <strain evidence="1 2">DSM 43019</strain>
    </source>
</reference>